<dbReference type="Pfam" id="PF03631">
    <property type="entry name" value="Virul_fac_BrkB"/>
    <property type="match status" value="1"/>
</dbReference>
<dbReference type="NCBIfam" id="TIGR00765">
    <property type="entry name" value="yihY_not_rbn"/>
    <property type="match status" value="1"/>
</dbReference>
<evidence type="ECO:0000313" key="7">
    <source>
        <dbReference type="EMBL" id="MFD1695924.1"/>
    </source>
</evidence>
<keyword evidence="3 6" id="KW-0812">Transmembrane</keyword>
<feature type="transmembrane region" description="Helical" evidence="6">
    <location>
        <begin position="182"/>
        <end position="202"/>
    </location>
</feature>
<evidence type="ECO:0000256" key="4">
    <source>
        <dbReference type="ARBA" id="ARBA00022989"/>
    </source>
</evidence>
<accession>A0ABW4JW59</accession>
<evidence type="ECO:0000256" key="1">
    <source>
        <dbReference type="ARBA" id="ARBA00004651"/>
    </source>
</evidence>
<evidence type="ECO:0000256" key="6">
    <source>
        <dbReference type="SAM" id="Phobius"/>
    </source>
</evidence>
<name>A0ABW4JW59_9HYPH</name>
<evidence type="ECO:0000256" key="5">
    <source>
        <dbReference type="ARBA" id="ARBA00023136"/>
    </source>
</evidence>
<evidence type="ECO:0000313" key="8">
    <source>
        <dbReference type="Proteomes" id="UP001597327"/>
    </source>
</evidence>
<proteinExistence type="predicted"/>
<organism evidence="7 8">
    <name type="scientific">Roseibium aestuarii</name>
    <dbReference type="NCBI Taxonomy" id="2600299"/>
    <lineage>
        <taxon>Bacteria</taxon>
        <taxon>Pseudomonadati</taxon>
        <taxon>Pseudomonadota</taxon>
        <taxon>Alphaproteobacteria</taxon>
        <taxon>Hyphomicrobiales</taxon>
        <taxon>Stappiaceae</taxon>
        <taxon>Roseibium</taxon>
    </lineage>
</organism>
<dbReference type="RefSeq" id="WP_149894111.1">
    <property type="nucleotide sequence ID" value="NZ_JBHUFA010000003.1"/>
</dbReference>
<comment type="subcellular location">
    <subcellularLocation>
        <location evidence="1">Cell membrane</location>
        <topology evidence="1">Multi-pass membrane protein</topology>
    </subcellularLocation>
</comment>
<evidence type="ECO:0000256" key="3">
    <source>
        <dbReference type="ARBA" id="ARBA00022692"/>
    </source>
</evidence>
<comment type="caution">
    <text evidence="7">The sequence shown here is derived from an EMBL/GenBank/DDBJ whole genome shotgun (WGS) entry which is preliminary data.</text>
</comment>
<dbReference type="EMBL" id="JBHUFA010000003">
    <property type="protein sequence ID" value="MFD1695924.1"/>
    <property type="molecule type" value="Genomic_DNA"/>
</dbReference>
<keyword evidence="4 6" id="KW-1133">Transmembrane helix</keyword>
<sequence>MTGQTRFRAIYQVLRDALGHFSRDDGYAMASHVALSGLLALFPLLIFIAALTGFLGLQGVADQVSDLLFEAWPEDVAAPVVDEIHQVLTVPRTDLLTFGVITALWFASNGLEAMRTALNRAYRRRETRSLIVLRIQSLALVVLGAIVLIGYTFLVVLAPLVIEAVVSRIPGVETVLRSFDLVRLAVAGSLLLVGLILTHLLLPAGHRRFMEILPGVLATMVMWMMLGSLFGAYLANFANYVSTYGGLGGIMSALVFLYICSMAFILGGELNAALIRQKVIARAA</sequence>
<feature type="transmembrane region" description="Helical" evidence="6">
    <location>
        <begin position="214"/>
        <end position="235"/>
    </location>
</feature>
<evidence type="ECO:0000256" key="2">
    <source>
        <dbReference type="ARBA" id="ARBA00022475"/>
    </source>
</evidence>
<dbReference type="PANTHER" id="PTHR30213:SF0">
    <property type="entry name" value="UPF0761 MEMBRANE PROTEIN YIHY"/>
    <property type="match status" value="1"/>
</dbReference>
<keyword evidence="5 6" id="KW-0472">Membrane</keyword>
<feature type="transmembrane region" description="Helical" evidence="6">
    <location>
        <begin position="33"/>
        <end position="57"/>
    </location>
</feature>
<dbReference type="InterPro" id="IPR017039">
    <property type="entry name" value="Virul_fac_BrkB"/>
</dbReference>
<feature type="transmembrane region" description="Helical" evidence="6">
    <location>
        <begin position="95"/>
        <end position="118"/>
    </location>
</feature>
<feature type="transmembrane region" description="Helical" evidence="6">
    <location>
        <begin position="138"/>
        <end position="162"/>
    </location>
</feature>
<protein>
    <submittedName>
        <fullName evidence="7">YihY/virulence factor BrkB family protein</fullName>
    </submittedName>
</protein>
<keyword evidence="8" id="KW-1185">Reference proteome</keyword>
<keyword evidence="2" id="KW-1003">Cell membrane</keyword>
<dbReference type="Proteomes" id="UP001597327">
    <property type="component" value="Unassembled WGS sequence"/>
</dbReference>
<dbReference type="PIRSF" id="PIRSF035875">
    <property type="entry name" value="RNase_BN"/>
    <property type="match status" value="1"/>
</dbReference>
<reference evidence="8" key="1">
    <citation type="journal article" date="2019" name="Int. J. Syst. Evol. Microbiol.">
        <title>The Global Catalogue of Microorganisms (GCM) 10K type strain sequencing project: providing services to taxonomists for standard genome sequencing and annotation.</title>
        <authorList>
            <consortium name="The Broad Institute Genomics Platform"/>
            <consortium name="The Broad Institute Genome Sequencing Center for Infectious Disease"/>
            <person name="Wu L."/>
            <person name="Ma J."/>
        </authorList>
    </citation>
    <scope>NUCLEOTIDE SEQUENCE [LARGE SCALE GENOMIC DNA]</scope>
    <source>
        <strain evidence="8">JCM 3369</strain>
    </source>
</reference>
<dbReference type="PANTHER" id="PTHR30213">
    <property type="entry name" value="INNER MEMBRANE PROTEIN YHJD"/>
    <property type="match status" value="1"/>
</dbReference>
<feature type="transmembrane region" description="Helical" evidence="6">
    <location>
        <begin position="247"/>
        <end position="268"/>
    </location>
</feature>
<gene>
    <name evidence="7" type="ORF">ACFSC7_10390</name>
</gene>